<keyword evidence="3" id="KW-1185">Reference proteome</keyword>
<reference evidence="3" key="1">
    <citation type="submission" date="2014-04" db="EMBL/GenBank/DDBJ databases">
        <title>Evolutionary Origins and Diversification of the Mycorrhizal Mutualists.</title>
        <authorList>
            <consortium name="DOE Joint Genome Institute"/>
            <consortium name="Mycorrhizal Genomics Consortium"/>
            <person name="Kohler A."/>
            <person name="Kuo A."/>
            <person name="Nagy L.G."/>
            <person name="Floudas D."/>
            <person name="Copeland A."/>
            <person name="Barry K.W."/>
            <person name="Cichocki N."/>
            <person name="Veneault-Fourrey C."/>
            <person name="LaButti K."/>
            <person name="Lindquist E.A."/>
            <person name="Lipzen A."/>
            <person name="Lundell T."/>
            <person name="Morin E."/>
            <person name="Murat C."/>
            <person name="Riley R."/>
            <person name="Ohm R."/>
            <person name="Sun H."/>
            <person name="Tunlid A."/>
            <person name="Henrissat B."/>
            <person name="Grigoriev I.V."/>
            <person name="Hibbett D.S."/>
            <person name="Martin F."/>
        </authorList>
    </citation>
    <scope>NUCLEOTIDE SEQUENCE [LARGE SCALE GENOMIC DNA]</scope>
    <source>
        <strain evidence="3">FD-334 SS-4</strain>
    </source>
</reference>
<evidence type="ECO:0000256" key="1">
    <source>
        <dbReference type="SAM" id="MobiDB-lite"/>
    </source>
</evidence>
<feature type="region of interest" description="Disordered" evidence="1">
    <location>
        <begin position="31"/>
        <end position="54"/>
    </location>
</feature>
<protein>
    <submittedName>
        <fullName evidence="2">Uncharacterized protein</fullName>
    </submittedName>
</protein>
<accession>A0A0D2NJ58</accession>
<gene>
    <name evidence="2" type="ORF">HYPSUDRAFT_205013</name>
</gene>
<dbReference type="Proteomes" id="UP000054270">
    <property type="component" value="Unassembled WGS sequence"/>
</dbReference>
<dbReference type="AlphaFoldDB" id="A0A0D2NJ58"/>
<sequence length="134" mass="13602">MHAPVRCGAAPRRPAGRPACILHAPVAAARTPPGSLGPSVISNAPAPSGRYEQPPVQRAMSCAVPSAYRALRAHQRALPAPTPGPLPSPPIPVADRHSISAEQAPPAVYSVLAVGLRGARIGKGRVGGEARGKA</sequence>
<organism evidence="2 3">
    <name type="scientific">Hypholoma sublateritium (strain FD-334 SS-4)</name>
    <dbReference type="NCBI Taxonomy" id="945553"/>
    <lineage>
        <taxon>Eukaryota</taxon>
        <taxon>Fungi</taxon>
        <taxon>Dikarya</taxon>
        <taxon>Basidiomycota</taxon>
        <taxon>Agaricomycotina</taxon>
        <taxon>Agaricomycetes</taxon>
        <taxon>Agaricomycetidae</taxon>
        <taxon>Agaricales</taxon>
        <taxon>Agaricineae</taxon>
        <taxon>Strophariaceae</taxon>
        <taxon>Hypholoma</taxon>
    </lineage>
</organism>
<evidence type="ECO:0000313" key="3">
    <source>
        <dbReference type="Proteomes" id="UP000054270"/>
    </source>
</evidence>
<evidence type="ECO:0000313" key="2">
    <source>
        <dbReference type="EMBL" id="KJA18929.1"/>
    </source>
</evidence>
<proteinExistence type="predicted"/>
<name>A0A0D2NJ58_HYPSF</name>
<dbReference type="EMBL" id="KN817583">
    <property type="protein sequence ID" value="KJA18929.1"/>
    <property type="molecule type" value="Genomic_DNA"/>
</dbReference>